<dbReference type="GO" id="GO:0043338">
    <property type="term" value="F:CDP-2,3-bis-(O-geranylgeranyl)-sn-glycerol synthase activity"/>
    <property type="evidence" value="ECO:0007669"/>
    <property type="project" value="UniProtKB-EC"/>
</dbReference>
<keyword evidence="2" id="KW-0808">Transferase</keyword>
<gene>
    <name evidence="2" type="ORF">H1016_03915</name>
</gene>
<dbReference type="PANTHER" id="PTHR39650">
    <property type="entry name" value="CDP-ARCHAEOL SYNTHASE"/>
    <property type="match status" value="1"/>
</dbReference>
<reference evidence="2 3" key="1">
    <citation type="journal article" name="Nat. Commun.">
        <title>Undinarchaeota illuminate DPANN phylogeny and the impact of gene transfer on archaeal evolution.</title>
        <authorList>
            <person name="Dombrowski N."/>
            <person name="Williams T.A."/>
            <person name="Sun J."/>
            <person name="Woodcroft B.J."/>
            <person name="Lee J.H."/>
            <person name="Minh B.Q."/>
            <person name="Rinke C."/>
            <person name="Spang A."/>
        </authorList>
    </citation>
    <scope>NUCLEOTIDE SEQUENCE [LARGE SCALE GENOMIC DNA]</scope>
    <source>
        <strain evidence="2">MAG_bin1129</strain>
    </source>
</reference>
<evidence type="ECO:0000256" key="1">
    <source>
        <dbReference type="SAM" id="Phobius"/>
    </source>
</evidence>
<accession>A0A832V5J9</accession>
<dbReference type="InterPro" id="IPR032690">
    <property type="entry name" value="CarS"/>
</dbReference>
<dbReference type="EMBL" id="DVAB01000033">
    <property type="protein sequence ID" value="HIK00660.1"/>
    <property type="molecule type" value="Genomic_DNA"/>
</dbReference>
<name>A0A832V5J9_9ARCH</name>
<keyword evidence="1" id="KW-0812">Transmembrane</keyword>
<evidence type="ECO:0000313" key="3">
    <source>
        <dbReference type="Proteomes" id="UP000646946"/>
    </source>
</evidence>
<feature type="transmembrane region" description="Helical" evidence="1">
    <location>
        <begin position="77"/>
        <end position="95"/>
    </location>
</feature>
<keyword evidence="2" id="KW-0548">Nucleotidyltransferase</keyword>
<dbReference type="Pfam" id="PF01864">
    <property type="entry name" value="CarS-like"/>
    <property type="match status" value="1"/>
</dbReference>
<feature type="transmembrane region" description="Helical" evidence="1">
    <location>
        <begin position="133"/>
        <end position="156"/>
    </location>
</feature>
<keyword evidence="3" id="KW-1185">Reference proteome</keyword>
<dbReference type="EC" id="2.7.7.67" evidence="2"/>
<dbReference type="PANTHER" id="PTHR39650:SF1">
    <property type="entry name" value="CDP-ARCHAEOL SYNTHASE"/>
    <property type="match status" value="1"/>
</dbReference>
<dbReference type="Proteomes" id="UP000646946">
    <property type="component" value="Unassembled WGS sequence"/>
</dbReference>
<evidence type="ECO:0000313" key="2">
    <source>
        <dbReference type="EMBL" id="HIK00660.1"/>
    </source>
</evidence>
<protein>
    <submittedName>
        <fullName evidence="2">CDP-2,3-bis-(O-geranylgeranyl)-sn-glycerol synthase</fullName>
        <ecNumber evidence="2">2.7.7.67</ecNumber>
    </submittedName>
</protein>
<feature type="transmembrane region" description="Helical" evidence="1">
    <location>
        <begin position="107"/>
        <end position="127"/>
    </location>
</feature>
<feature type="transmembrane region" description="Helical" evidence="1">
    <location>
        <begin position="54"/>
        <end position="71"/>
    </location>
</feature>
<organism evidence="2 3">
    <name type="scientific">Candidatus Naiadarchaeum limnaeum</name>
    <dbReference type="NCBI Taxonomy" id="2756139"/>
    <lineage>
        <taxon>Archaea</taxon>
        <taxon>Candidatus Undinarchaeota</taxon>
        <taxon>Candidatus Undinarchaeia</taxon>
        <taxon>Candidatus Naiadarchaeales</taxon>
        <taxon>Candidatus Naiadarchaeaceae</taxon>
        <taxon>Candidatus Naiadarchaeum</taxon>
    </lineage>
</organism>
<sequence length="162" mass="17872">MATEIVFLILNAIYYYLPAYFANGMPIAFGGGFPLDFGKNWKDGKRIFGDGKTFSGLIFGIGVGTLAIGTIQGKLELAFFISVGAIFGDLIKSFVKRRLRYNAGEKFFPWDQIDFLIGAIILASIIEAQRIDFVITILVITPLIHLATNYGAYLLGLKKVPH</sequence>
<dbReference type="AlphaFoldDB" id="A0A832V5J9"/>
<comment type="caution">
    <text evidence="2">The sequence shown here is derived from an EMBL/GenBank/DDBJ whole genome shotgun (WGS) entry which is preliminary data.</text>
</comment>
<keyword evidence="1" id="KW-1133">Transmembrane helix</keyword>
<dbReference type="NCBIfam" id="NF003114">
    <property type="entry name" value="PRK04032.1"/>
    <property type="match status" value="1"/>
</dbReference>
<keyword evidence="1" id="KW-0472">Membrane</keyword>
<proteinExistence type="predicted"/>
<feature type="transmembrane region" description="Helical" evidence="1">
    <location>
        <begin position="12"/>
        <end position="33"/>
    </location>
</feature>